<evidence type="ECO:0000313" key="2">
    <source>
        <dbReference type="Proteomes" id="UP000290378"/>
    </source>
</evidence>
<dbReference type="InterPro" id="IPR021378">
    <property type="entry name" value="DUF3010"/>
</dbReference>
<sequence>MNICGIELKANNTILVVLNNSEYIDTKIKKIILEDDEKQEDIRKFCNEFLDFLQKNQIEKIFIKKRAKKGAFSGGAVTFKMEGLIQLNPLCEVELISSNTISSFEKKNQIEFPKELKKYQEQAYLTAKTSVI</sequence>
<accession>A0A6M8NLL3</accession>
<dbReference type="Pfam" id="PF11215">
    <property type="entry name" value="DUF3010"/>
    <property type="match status" value="1"/>
</dbReference>
<reference evidence="1 2" key="1">
    <citation type="submission" date="2017-09" db="EMBL/GenBank/DDBJ databases">
        <title>Genomics of the genus Arcobacter.</title>
        <authorList>
            <person name="Perez-Cataluna A."/>
            <person name="Figueras M.J."/>
            <person name="Salas-Masso N."/>
        </authorList>
    </citation>
    <scope>NUCLEOTIDE SEQUENCE [LARGE SCALE GENOMIC DNA]</scope>
    <source>
        <strain evidence="1 2">CECT 7834</strain>
    </source>
</reference>
<organism evidence="1 2">
    <name type="scientific">Arcobacter cloacae</name>
    <dbReference type="NCBI Taxonomy" id="1054034"/>
    <lineage>
        <taxon>Bacteria</taxon>
        <taxon>Pseudomonadati</taxon>
        <taxon>Campylobacterota</taxon>
        <taxon>Epsilonproteobacteria</taxon>
        <taxon>Campylobacterales</taxon>
        <taxon>Arcobacteraceae</taxon>
        <taxon>Arcobacter</taxon>
    </lineage>
</organism>
<dbReference type="AlphaFoldDB" id="A0A6M8NLL3"/>
<dbReference type="EMBL" id="NXII01000015">
    <property type="protein sequence ID" value="RXI39110.1"/>
    <property type="molecule type" value="Genomic_DNA"/>
</dbReference>
<protein>
    <submittedName>
        <fullName evidence="1">Uncharacterized protein</fullName>
    </submittedName>
</protein>
<dbReference type="RefSeq" id="WP_129014166.1">
    <property type="nucleotide sequence ID" value="NZ_CBCSEI010000012.1"/>
</dbReference>
<evidence type="ECO:0000313" key="1">
    <source>
        <dbReference type="EMBL" id="RXI39110.1"/>
    </source>
</evidence>
<keyword evidence="2" id="KW-1185">Reference proteome</keyword>
<proteinExistence type="predicted"/>
<comment type="caution">
    <text evidence="1">The sequence shown here is derived from an EMBL/GenBank/DDBJ whole genome shotgun (WGS) entry which is preliminary data.</text>
</comment>
<name>A0A6M8NLL3_9BACT</name>
<dbReference type="Proteomes" id="UP000290378">
    <property type="component" value="Unassembled WGS sequence"/>
</dbReference>
<gene>
    <name evidence="1" type="ORF">CP963_10570</name>
</gene>